<dbReference type="InterPro" id="IPR018062">
    <property type="entry name" value="HTH_AraC-typ_CS"/>
</dbReference>
<evidence type="ECO:0000313" key="5">
    <source>
        <dbReference type="EMBL" id="OLQ84906.1"/>
    </source>
</evidence>
<gene>
    <name evidence="5" type="ORF">BIY21_05100</name>
</gene>
<evidence type="ECO:0000256" key="1">
    <source>
        <dbReference type="ARBA" id="ARBA00023015"/>
    </source>
</evidence>
<evidence type="ECO:0000313" key="6">
    <source>
        <dbReference type="Proteomes" id="UP000186206"/>
    </source>
</evidence>
<evidence type="ECO:0000256" key="3">
    <source>
        <dbReference type="ARBA" id="ARBA00023163"/>
    </source>
</evidence>
<keyword evidence="1" id="KW-0805">Transcription regulation</keyword>
<dbReference type="EMBL" id="MJMI01000153">
    <property type="protein sequence ID" value="OLQ84906.1"/>
    <property type="molecule type" value="Genomic_DNA"/>
</dbReference>
<comment type="caution">
    <text evidence="5">The sequence shown here is derived from an EMBL/GenBank/DDBJ whole genome shotgun (WGS) entry which is preliminary data.</text>
</comment>
<keyword evidence="3" id="KW-0804">Transcription</keyword>
<keyword evidence="6" id="KW-1185">Reference proteome</keyword>
<evidence type="ECO:0000259" key="4">
    <source>
        <dbReference type="PROSITE" id="PS01124"/>
    </source>
</evidence>
<organism evidence="5 6">
    <name type="scientific">Vibrio ponticus</name>
    <dbReference type="NCBI Taxonomy" id="265668"/>
    <lineage>
        <taxon>Bacteria</taxon>
        <taxon>Pseudomonadati</taxon>
        <taxon>Pseudomonadota</taxon>
        <taxon>Gammaproteobacteria</taxon>
        <taxon>Vibrionales</taxon>
        <taxon>Vibrionaceae</taxon>
        <taxon>Vibrio</taxon>
    </lineage>
</organism>
<dbReference type="SUPFAM" id="SSF46689">
    <property type="entry name" value="Homeodomain-like"/>
    <property type="match status" value="2"/>
</dbReference>
<keyword evidence="2" id="KW-0238">DNA-binding</keyword>
<reference evidence="5 6" key="1">
    <citation type="submission" date="2016-09" db="EMBL/GenBank/DDBJ databases">
        <title>Genomic Taxonomy of the Vibrionaceae.</title>
        <authorList>
            <person name="Gonzalez-Castillo A."/>
            <person name="Gomez-Gil B."/>
            <person name="Enciso-Ibarra K."/>
        </authorList>
    </citation>
    <scope>NUCLEOTIDE SEQUENCE [LARGE SCALE GENOMIC DNA]</scope>
    <source>
        <strain evidence="5 6">CAIM 1731</strain>
    </source>
</reference>
<feature type="domain" description="HTH araC/xylS-type" evidence="4">
    <location>
        <begin position="224"/>
        <end position="322"/>
    </location>
</feature>
<dbReference type="Pfam" id="PF12833">
    <property type="entry name" value="HTH_18"/>
    <property type="match status" value="1"/>
</dbReference>
<protein>
    <submittedName>
        <fullName evidence="5">AraC family transcriptional regulator</fullName>
    </submittedName>
</protein>
<dbReference type="PANTHER" id="PTHR47893">
    <property type="entry name" value="REGULATORY PROTEIN PCHR"/>
    <property type="match status" value="1"/>
</dbReference>
<dbReference type="Gene3D" id="1.10.10.60">
    <property type="entry name" value="Homeodomain-like"/>
    <property type="match status" value="2"/>
</dbReference>
<proteinExistence type="predicted"/>
<dbReference type="PANTHER" id="PTHR47893:SF1">
    <property type="entry name" value="REGULATORY PROTEIN PCHR"/>
    <property type="match status" value="1"/>
</dbReference>
<dbReference type="PROSITE" id="PS01124">
    <property type="entry name" value="HTH_ARAC_FAMILY_2"/>
    <property type="match status" value="1"/>
</dbReference>
<dbReference type="InterPro" id="IPR018060">
    <property type="entry name" value="HTH_AraC"/>
</dbReference>
<dbReference type="SMART" id="SM00342">
    <property type="entry name" value="HTH_ARAC"/>
    <property type="match status" value="1"/>
</dbReference>
<name>A0ABX3F4N1_9VIBR</name>
<dbReference type="RefSeq" id="WP_075652632.1">
    <property type="nucleotide sequence ID" value="NZ_MJMI01000153.1"/>
</dbReference>
<accession>A0ABX3F4N1</accession>
<evidence type="ECO:0000256" key="2">
    <source>
        <dbReference type="ARBA" id="ARBA00023125"/>
    </source>
</evidence>
<dbReference type="PROSITE" id="PS00041">
    <property type="entry name" value="HTH_ARAC_FAMILY_1"/>
    <property type="match status" value="1"/>
</dbReference>
<dbReference type="InterPro" id="IPR053142">
    <property type="entry name" value="PchR_regulatory_protein"/>
</dbReference>
<sequence length="324" mass="36899">MVTESTKRINFVKVALTKKLEQCEKQIIVAPGQGSQSTLAEGQFLSHKYHEKIFVHGGHSTELVDRSIVSTAHPALLITLLLRGKLNFAYDDLAFDLQTDNGARGVVVNLTRPANFYRSMTKDNRVSKINILIKPHWLQERYCGQNSLEDFLAIDKNHFELIFDSRLTDLLGEVLSNQKPDSLLEKIEIESLVQQIIVACLKQVPERSEQVNILTTVNSDLTVEDIVSYIETNLNHQLTLTHLSAHFNMSVSKLQRLFKQSYNLTINGYIRARRLDNARQQIERGLISITQAAYEAGYQHPANFTHAFKKEFGTSPYQWLNDSN</sequence>
<dbReference type="InterPro" id="IPR009057">
    <property type="entry name" value="Homeodomain-like_sf"/>
</dbReference>
<dbReference type="Proteomes" id="UP000186206">
    <property type="component" value="Unassembled WGS sequence"/>
</dbReference>